<dbReference type="Proteomes" id="UP000269974">
    <property type="component" value="Unassembled WGS sequence"/>
</dbReference>
<dbReference type="InterPro" id="IPR031337">
    <property type="entry name" value="KDPG/KHG_AS_1"/>
</dbReference>
<evidence type="ECO:0000313" key="10">
    <source>
        <dbReference type="EMBL" id="VDG76469.1"/>
    </source>
</evidence>
<evidence type="ECO:0000313" key="8">
    <source>
        <dbReference type="EMBL" id="MDY5153104.1"/>
    </source>
</evidence>
<reference evidence="10 12" key="3">
    <citation type="submission" date="2018-11" db="EMBL/GenBank/DDBJ databases">
        <authorList>
            <consortium name="Pathogen Informatics"/>
        </authorList>
    </citation>
    <scope>NUCLEOTIDE SEQUENCE [LARGE SCALE GENOMIC DNA]</scope>
    <source>
        <strain evidence="10 12">NCTC10327</strain>
    </source>
</reference>
<dbReference type="PANTHER" id="PTHR30246">
    <property type="entry name" value="2-KETO-3-DEOXY-6-PHOSPHOGLUCONATE ALDOLASE"/>
    <property type="match status" value="1"/>
</dbReference>
<dbReference type="EMBL" id="UYIO01000001">
    <property type="protein sequence ID" value="VDG76469.1"/>
    <property type="molecule type" value="Genomic_DNA"/>
</dbReference>
<dbReference type="Gene3D" id="3.20.20.70">
    <property type="entry name" value="Aldolase class I"/>
    <property type="match status" value="1"/>
</dbReference>
<dbReference type="Pfam" id="PF01081">
    <property type="entry name" value="Aldolase"/>
    <property type="match status" value="1"/>
</dbReference>
<accession>A0A0K9EU78</accession>
<evidence type="ECO:0000256" key="1">
    <source>
        <dbReference type="ARBA" id="ARBA00000654"/>
    </source>
</evidence>
<evidence type="ECO:0000256" key="2">
    <source>
        <dbReference type="ARBA" id="ARBA00004736"/>
    </source>
</evidence>
<evidence type="ECO:0000313" key="11">
    <source>
        <dbReference type="Proteomes" id="UP000182744"/>
    </source>
</evidence>
<dbReference type="Proteomes" id="UP000182744">
    <property type="component" value="Unassembled WGS sequence"/>
</dbReference>
<dbReference type="GO" id="GO:0008675">
    <property type="term" value="F:2-dehydro-3-deoxy-phosphogluconate aldolase activity"/>
    <property type="evidence" value="ECO:0007669"/>
    <property type="project" value="UniProtKB-EC"/>
</dbReference>
<organism evidence="10 12">
    <name type="scientific">Actinobaculum suis</name>
    <dbReference type="NCBI Taxonomy" id="1657"/>
    <lineage>
        <taxon>Bacteria</taxon>
        <taxon>Bacillati</taxon>
        <taxon>Actinomycetota</taxon>
        <taxon>Actinomycetes</taxon>
        <taxon>Actinomycetales</taxon>
        <taxon>Actinomycetaceae</taxon>
        <taxon>Actinobaculum</taxon>
    </lineage>
</organism>
<dbReference type="EC" id="4.1.2.14" evidence="5"/>
<keyword evidence="11" id="KW-1185">Reference proteome</keyword>
<dbReference type="Proteomes" id="UP001273799">
    <property type="component" value="Unassembled WGS sequence"/>
</dbReference>
<dbReference type="NCBIfam" id="TIGR01182">
    <property type="entry name" value="eda"/>
    <property type="match status" value="1"/>
</dbReference>
<evidence type="ECO:0000256" key="3">
    <source>
        <dbReference type="ARBA" id="ARBA00006906"/>
    </source>
</evidence>
<dbReference type="OrthoDB" id="9805177at2"/>
<evidence type="ECO:0000256" key="6">
    <source>
        <dbReference type="ARBA" id="ARBA00023239"/>
    </source>
</evidence>
<keyword evidence="7" id="KW-0119">Carbohydrate metabolism</keyword>
<reference evidence="9" key="1">
    <citation type="submission" date="2016-10" db="EMBL/GenBank/DDBJ databases">
        <authorList>
            <person name="Varghese N."/>
            <person name="Submissions S."/>
        </authorList>
    </citation>
    <scope>NUCLEOTIDE SEQUENCE</scope>
    <source>
        <strain evidence="9">DSM 20639</strain>
    </source>
</reference>
<dbReference type="InterPro" id="IPR000887">
    <property type="entry name" value="Aldlse_KDPG_KHG"/>
</dbReference>
<name>A0A0K9EU78_9ACTO</name>
<evidence type="ECO:0000256" key="5">
    <source>
        <dbReference type="ARBA" id="ARBA00013063"/>
    </source>
</evidence>
<dbReference type="RefSeq" id="WP_049619090.1">
    <property type="nucleotide sequence ID" value="NZ_FNAU01000006.1"/>
</dbReference>
<comment type="catalytic activity">
    <reaction evidence="1">
        <text>2-dehydro-3-deoxy-6-phospho-D-gluconate = D-glyceraldehyde 3-phosphate + pyruvate</text>
        <dbReference type="Rhea" id="RHEA:17089"/>
        <dbReference type="ChEBI" id="CHEBI:15361"/>
        <dbReference type="ChEBI" id="CHEBI:57569"/>
        <dbReference type="ChEBI" id="CHEBI:59776"/>
        <dbReference type="EC" id="4.1.2.14"/>
    </reaction>
</comment>
<dbReference type="PROSITE" id="PS00159">
    <property type="entry name" value="ALDOLASE_KDPG_KHG_1"/>
    <property type="match status" value="1"/>
</dbReference>
<reference evidence="8" key="4">
    <citation type="submission" date="2023-10" db="EMBL/GenBank/DDBJ databases">
        <title>Whole Genome based description of the genera Actinobaculum and Actinotignum reveals a complex phylogenetic relationship within the species included in the genus Actinotignum.</title>
        <authorList>
            <person name="Jensen C.S."/>
            <person name="Dargis R."/>
            <person name="Kemp M."/>
            <person name="Christensen J.J."/>
        </authorList>
    </citation>
    <scope>NUCLEOTIDE SEQUENCE</scope>
    <source>
        <strain evidence="8">Actinobaculum_suis_CCUG19206T</strain>
    </source>
</reference>
<gene>
    <name evidence="10" type="primary">kdgA</name>
    <name evidence="8" type="synonym">eda</name>
    <name evidence="10" type="ORF">NCTC10327_01109</name>
    <name evidence="8" type="ORF">R6G71_03440</name>
    <name evidence="9" type="ORF">SAMN05421878_10648</name>
</gene>
<dbReference type="EMBL" id="FNAU01000006">
    <property type="protein sequence ID" value="SDE32477.1"/>
    <property type="molecule type" value="Genomic_DNA"/>
</dbReference>
<evidence type="ECO:0000256" key="4">
    <source>
        <dbReference type="ARBA" id="ARBA00011233"/>
    </source>
</evidence>
<comment type="similarity">
    <text evidence="3">Belongs to the KHG/KDPG aldolase family.</text>
</comment>
<dbReference type="AlphaFoldDB" id="A0A0K9EU78"/>
<dbReference type="CDD" id="cd00452">
    <property type="entry name" value="KDPG_aldolase"/>
    <property type="match status" value="1"/>
</dbReference>
<dbReference type="PATRIC" id="fig|1657.3.peg.257"/>
<dbReference type="EMBL" id="JAWNFU010000002">
    <property type="protein sequence ID" value="MDY5153104.1"/>
    <property type="molecule type" value="Genomic_DNA"/>
</dbReference>
<evidence type="ECO:0000313" key="9">
    <source>
        <dbReference type="EMBL" id="SDE32477.1"/>
    </source>
</evidence>
<evidence type="ECO:0000313" key="12">
    <source>
        <dbReference type="Proteomes" id="UP000269974"/>
    </source>
</evidence>
<comment type="subunit">
    <text evidence="4">Homotrimer.</text>
</comment>
<dbReference type="PANTHER" id="PTHR30246:SF1">
    <property type="entry name" value="2-DEHYDRO-3-DEOXY-6-PHOSPHOGALACTONATE ALDOLASE-RELATED"/>
    <property type="match status" value="1"/>
</dbReference>
<keyword evidence="6 8" id="KW-0456">Lyase</keyword>
<protein>
    <recommendedName>
        <fullName evidence="5">2-dehydro-3-deoxy-phosphogluconate aldolase</fullName>
        <ecNumber evidence="5">4.1.2.14</ecNumber>
    </recommendedName>
</protein>
<sequence length="216" mass="23020">MAKKQLPDVLPFLEANPVIPVVVIDNADDAVATGEALVAGGIHCAEVTFRTEAGREAVQKMSEVAGMTVGAGTVLNREWAEEAADLGAKFFVSPGWSEAVAEVAIERNIPYLPGLQTATEIMAALEYGTRAVKFFPGGEAGGLKMVRALRGPFPELLFVPSGGVNANNITEWISDPAIASVSGSWTVKRALINEHKFEEITRLSKEAIDKVKETAQ</sequence>
<proteinExistence type="inferred from homology"/>
<evidence type="ECO:0000256" key="7">
    <source>
        <dbReference type="ARBA" id="ARBA00023277"/>
    </source>
</evidence>
<dbReference type="InterPro" id="IPR013785">
    <property type="entry name" value="Aldolase_TIM"/>
</dbReference>
<dbReference type="STRING" id="1657.ACU20_07890"/>
<reference evidence="11" key="2">
    <citation type="submission" date="2016-10" db="EMBL/GenBank/DDBJ databases">
        <authorList>
            <person name="Varghese N."/>
        </authorList>
    </citation>
    <scope>NUCLEOTIDE SEQUENCE [LARGE SCALE GENOMIC DNA]</scope>
    <source>
        <strain evidence="11">DSM 20639</strain>
    </source>
</reference>
<dbReference type="SUPFAM" id="SSF51569">
    <property type="entry name" value="Aldolase"/>
    <property type="match status" value="1"/>
</dbReference>
<comment type="pathway">
    <text evidence="2">Carbohydrate acid metabolism; 2-dehydro-3-deoxy-D-gluconate degradation; D-glyceraldehyde 3-phosphate and pyruvate from 2-dehydro-3-deoxy-D-gluconate: step 2/2.</text>
</comment>